<proteinExistence type="predicted"/>
<dbReference type="EMBL" id="LAZR01002845">
    <property type="protein sequence ID" value="KKN24927.1"/>
    <property type="molecule type" value="Genomic_DNA"/>
</dbReference>
<gene>
    <name evidence="1" type="ORF">LCGC14_0889970</name>
</gene>
<organism evidence="1">
    <name type="scientific">marine sediment metagenome</name>
    <dbReference type="NCBI Taxonomy" id="412755"/>
    <lineage>
        <taxon>unclassified sequences</taxon>
        <taxon>metagenomes</taxon>
        <taxon>ecological metagenomes</taxon>
    </lineage>
</organism>
<accession>A0A0F9PKC2</accession>
<protein>
    <submittedName>
        <fullName evidence="1">Uncharacterized protein</fullName>
    </submittedName>
</protein>
<sequence length="617" mass="69546">MLLSIELTRVRVSGSATCDALDRQVESMRVRVSGKGIEQVSGIPSAGLGWPSKERRMLLTCACAQAPVWLVVSCIERSHAMAGPQVVSRRKVLTGRTVQRGMSFPVVIDGDKYRQVANMVSSYRKLFREFDAMAAMSQAMTSRLVVRKVKVDANGKVIKPSKKPNSAKTAKSDLPPVLTRIKTRKKTAKKVKIEKRLRANLDLGAAKELLEALLGTKPRKAIYYEMRKPFMEAAEEIRKLGVSLGSHMFDSLRRQVHSIRDKREPAYGRIPRRVLVALGVMDLLPAQFIGVPFVTNDPKKKPDGGWTSGKRTGMFMKDDLGRLIIRLQWGHKEDHADFIVDGKTCGGVKTYSKKAADSQKLAFHKMYSGEWSYQTPVLNWRRDGSFSIHVSFRRPAPRDKNLDRDKVGEVIFQSIIGRDLPKKKNDTGRDDDKIFAIHAYRVDRAGRGKKQKCAFKQVFRIPVNDVVDHLRRLNAMSHSREVSRDTRRYWPKHLVKPLQERVHRVTKQRAKIQQQANHTWSRRVVSVLASWGIGTIKVFGPPDGATAGLLGDGAYPWGWHDFVQKLTYKAEERGMRVEVVKSNKVVGRITDQLVARKLSPTMPEPQAAALPKPGVLI</sequence>
<reference evidence="1" key="1">
    <citation type="journal article" date="2015" name="Nature">
        <title>Complex archaea that bridge the gap between prokaryotes and eukaryotes.</title>
        <authorList>
            <person name="Spang A."/>
            <person name="Saw J.H."/>
            <person name="Jorgensen S.L."/>
            <person name="Zaremba-Niedzwiedzka K."/>
            <person name="Martijn J."/>
            <person name="Lind A.E."/>
            <person name="van Eijk R."/>
            <person name="Schleper C."/>
            <person name="Guy L."/>
            <person name="Ettema T.J."/>
        </authorList>
    </citation>
    <scope>NUCLEOTIDE SEQUENCE</scope>
</reference>
<dbReference type="AlphaFoldDB" id="A0A0F9PKC2"/>
<comment type="caution">
    <text evidence="1">The sequence shown here is derived from an EMBL/GenBank/DDBJ whole genome shotgun (WGS) entry which is preliminary data.</text>
</comment>
<name>A0A0F9PKC2_9ZZZZ</name>
<evidence type="ECO:0000313" key="1">
    <source>
        <dbReference type="EMBL" id="KKN24927.1"/>
    </source>
</evidence>